<proteinExistence type="inferred from homology"/>
<keyword evidence="3" id="KW-0809">Transit peptide</keyword>
<keyword evidence="10" id="KW-1185">Reference proteome</keyword>
<dbReference type="PANTHER" id="PTHR13675">
    <property type="entry name" value="LYR MOTIF-CONTAINING PROTEIN 2"/>
    <property type="match status" value="1"/>
</dbReference>
<organism evidence="9 10">
    <name type="scientific">Tetraodon nigroviridis</name>
    <name type="common">Spotted green pufferfish</name>
    <name type="synonym">Chelonodon nigroviridis</name>
    <dbReference type="NCBI Taxonomy" id="99883"/>
    <lineage>
        <taxon>Eukaryota</taxon>
        <taxon>Metazoa</taxon>
        <taxon>Chordata</taxon>
        <taxon>Craniata</taxon>
        <taxon>Vertebrata</taxon>
        <taxon>Euteleostomi</taxon>
        <taxon>Actinopterygii</taxon>
        <taxon>Neopterygii</taxon>
        <taxon>Teleostei</taxon>
        <taxon>Neoteleostei</taxon>
        <taxon>Acanthomorphata</taxon>
        <taxon>Eupercaria</taxon>
        <taxon>Tetraodontiformes</taxon>
        <taxon>Tetradontoidea</taxon>
        <taxon>Tetraodontidae</taxon>
        <taxon>Tetraodon</taxon>
    </lineage>
</organism>
<dbReference type="GO" id="GO:0005739">
    <property type="term" value="C:mitochondrion"/>
    <property type="evidence" value="ECO:0007669"/>
    <property type="project" value="UniProtKB-SubCell"/>
</dbReference>
<evidence type="ECO:0000313" key="10">
    <source>
        <dbReference type="Proteomes" id="UP000007303"/>
    </source>
</evidence>
<dbReference type="CDD" id="cd20262">
    <property type="entry name" value="Complex1_LYR_LYRM2"/>
    <property type="match status" value="1"/>
</dbReference>
<dbReference type="GeneTree" id="ENSGT00390000002957"/>
<evidence type="ECO:0000256" key="3">
    <source>
        <dbReference type="ARBA" id="ARBA00022946"/>
    </source>
</evidence>
<comment type="subcellular location">
    <subcellularLocation>
        <location evidence="1">Mitochondrion</location>
    </subcellularLocation>
</comment>
<dbReference type="HOGENOM" id="CLU_1735735_0_0_1"/>
<reference evidence="10" key="1">
    <citation type="journal article" date="2004" name="Nature">
        <title>Genome duplication in the teleost fish Tetraodon nigroviridis reveals the early vertebrate proto-karyotype.</title>
        <authorList>
            <person name="Jaillon O."/>
            <person name="Aury J.-M."/>
            <person name="Brunet F."/>
            <person name="Petit J.-L."/>
            <person name="Stange-Thomann N."/>
            <person name="Mauceli E."/>
            <person name="Bouneau L."/>
            <person name="Fischer C."/>
            <person name="Ozouf-Costaz C."/>
            <person name="Bernot A."/>
            <person name="Nicaud S."/>
            <person name="Jaffe D."/>
            <person name="Fisher S."/>
            <person name="Lutfalla G."/>
            <person name="Dossat C."/>
            <person name="Segurens B."/>
            <person name="Dasilva C."/>
            <person name="Salanoubat M."/>
            <person name="Levy M."/>
            <person name="Boudet N."/>
            <person name="Castellano S."/>
            <person name="Anthouard V."/>
            <person name="Jubin C."/>
            <person name="Castelli V."/>
            <person name="Katinka M."/>
            <person name="Vacherie B."/>
            <person name="Biemont C."/>
            <person name="Skalli Z."/>
            <person name="Cattolico L."/>
            <person name="Poulain J."/>
            <person name="De Berardinis V."/>
            <person name="Cruaud C."/>
            <person name="Duprat S."/>
            <person name="Brottier P."/>
            <person name="Coutanceau J.-P."/>
            <person name="Gouzy J."/>
            <person name="Parra G."/>
            <person name="Lardier G."/>
            <person name="Chapple C."/>
            <person name="McKernan K.J."/>
            <person name="McEwan P."/>
            <person name="Bosak S."/>
            <person name="Kellis M."/>
            <person name="Volff J.-N."/>
            <person name="Guigo R."/>
            <person name="Zody M.C."/>
            <person name="Mesirov J."/>
            <person name="Lindblad-Toh K."/>
            <person name="Birren B."/>
            <person name="Nusbaum C."/>
            <person name="Kahn D."/>
            <person name="Robinson-Rechavi M."/>
            <person name="Laudet V."/>
            <person name="Schachter V."/>
            <person name="Quetier F."/>
            <person name="Saurin W."/>
            <person name="Scarpelli C."/>
            <person name="Wincker P."/>
            <person name="Lander E.S."/>
            <person name="Weissenbach J."/>
            <person name="Roest Crollius H."/>
        </authorList>
    </citation>
    <scope>NUCLEOTIDE SEQUENCE [LARGE SCALE GENOMIC DNA]</scope>
</reference>
<dbReference type="InterPro" id="IPR045293">
    <property type="entry name" value="Complex1_LYR_LYRM2"/>
</dbReference>
<sequence>MVAPRLPPATLSLKQFLQRQKILGLYREILRTIRQVPEEEDRKYLRGWAREEFQRNKSAGRPGCCPHDDHAGQQPPAAAEEVSGLGPELSAGSCCPGLENRLLLRDWLRAHTHTRTRTHAHTRTHSTKVGSGFPHQLFNWDKLPSNKPQNL</sequence>
<reference evidence="9" key="2">
    <citation type="submission" date="2025-08" db="UniProtKB">
        <authorList>
            <consortium name="Ensembl"/>
        </authorList>
    </citation>
    <scope>IDENTIFICATION</scope>
</reference>
<reference evidence="9" key="3">
    <citation type="submission" date="2025-09" db="UniProtKB">
        <authorList>
            <consortium name="Ensembl"/>
        </authorList>
    </citation>
    <scope>IDENTIFICATION</scope>
</reference>
<dbReference type="Pfam" id="PF05347">
    <property type="entry name" value="Complex1_LYR"/>
    <property type="match status" value="1"/>
</dbReference>
<evidence type="ECO:0000256" key="5">
    <source>
        <dbReference type="ARBA" id="ARBA00026235"/>
    </source>
</evidence>
<dbReference type="Ensembl" id="ENSTNIT00000003677.1">
    <property type="protein sequence ID" value="ENSTNIP00000003936.1"/>
    <property type="gene ID" value="ENSTNIG00000001699.1"/>
</dbReference>
<dbReference type="InterPro" id="IPR008011">
    <property type="entry name" value="Complex1_LYR_dom"/>
</dbReference>
<evidence type="ECO:0000313" key="9">
    <source>
        <dbReference type="Ensembl" id="ENSTNIP00000003936.1"/>
    </source>
</evidence>
<keyword evidence="4" id="KW-0496">Mitochondrion</keyword>
<protein>
    <recommendedName>
        <fullName evidence="5">LYR motif-containing protein 2</fullName>
    </recommendedName>
</protein>
<evidence type="ECO:0000256" key="2">
    <source>
        <dbReference type="ARBA" id="ARBA00009508"/>
    </source>
</evidence>
<accession>H3C6R5</accession>
<dbReference type="PANTHER" id="PTHR13675:SF0">
    <property type="entry name" value="LYR MOTIF-CONTAINING PROTEIN 2"/>
    <property type="match status" value="1"/>
</dbReference>
<evidence type="ECO:0000256" key="7">
    <source>
        <dbReference type="SAM" id="MobiDB-lite"/>
    </source>
</evidence>
<feature type="compositionally biased region" description="Basic residues" evidence="7">
    <location>
        <begin position="114"/>
        <end position="126"/>
    </location>
</feature>
<name>H3C6R5_TETNG</name>
<feature type="region of interest" description="Disordered" evidence="7">
    <location>
        <begin position="114"/>
        <end position="151"/>
    </location>
</feature>
<evidence type="ECO:0000256" key="6">
    <source>
        <dbReference type="ARBA" id="ARBA00044735"/>
    </source>
</evidence>
<dbReference type="AlphaFoldDB" id="H3C6R5"/>
<evidence type="ECO:0000259" key="8">
    <source>
        <dbReference type="Pfam" id="PF05347"/>
    </source>
</evidence>
<comment type="similarity">
    <text evidence="2">Belongs to the complex I LYR family.</text>
</comment>
<dbReference type="InParanoid" id="H3C6R5"/>
<comment type="function">
    <text evidence="6">Involved in efficient integration of the N-module into mitochondrial respiratory chain complex I.</text>
</comment>
<evidence type="ECO:0000256" key="4">
    <source>
        <dbReference type="ARBA" id="ARBA00023128"/>
    </source>
</evidence>
<feature type="region of interest" description="Disordered" evidence="7">
    <location>
        <begin position="54"/>
        <end position="86"/>
    </location>
</feature>
<dbReference type="STRING" id="99883.ENSTNIP00000003936"/>
<evidence type="ECO:0000256" key="1">
    <source>
        <dbReference type="ARBA" id="ARBA00004173"/>
    </source>
</evidence>
<dbReference type="Proteomes" id="UP000007303">
    <property type="component" value="Unassembled WGS sequence"/>
</dbReference>
<feature type="domain" description="Complex 1 LYR protein" evidence="8">
    <location>
        <begin position="20"/>
        <end position="58"/>
    </location>
</feature>